<reference evidence="2" key="1">
    <citation type="submission" date="2023-05" db="EMBL/GenBank/DDBJ databases">
        <title>Nepenthes gracilis genome sequencing.</title>
        <authorList>
            <person name="Fukushima K."/>
        </authorList>
    </citation>
    <scope>NUCLEOTIDE SEQUENCE</scope>
    <source>
        <strain evidence="2">SING2019-196</strain>
    </source>
</reference>
<keyword evidence="3" id="KW-1185">Reference proteome</keyword>
<dbReference type="PANTHER" id="PTHR37376">
    <property type="entry name" value="EXPRESSED PROTEIN"/>
    <property type="match status" value="1"/>
</dbReference>
<dbReference type="Proteomes" id="UP001279734">
    <property type="component" value="Unassembled WGS sequence"/>
</dbReference>
<name>A0AAD3XG07_NEPGR</name>
<protein>
    <recommendedName>
        <fullName evidence="4">Hydroxyproline-rich glycoprotein family protein</fullName>
    </recommendedName>
</protein>
<evidence type="ECO:0000256" key="1">
    <source>
        <dbReference type="SAM" id="MobiDB-lite"/>
    </source>
</evidence>
<evidence type="ECO:0000313" key="2">
    <source>
        <dbReference type="EMBL" id="GMH03162.1"/>
    </source>
</evidence>
<dbReference type="PANTHER" id="PTHR37376:SF1">
    <property type="entry name" value="EXPRESSED PROTEIN"/>
    <property type="match status" value="1"/>
</dbReference>
<evidence type="ECO:0000313" key="3">
    <source>
        <dbReference type="Proteomes" id="UP001279734"/>
    </source>
</evidence>
<feature type="compositionally biased region" description="Pro residues" evidence="1">
    <location>
        <begin position="28"/>
        <end position="41"/>
    </location>
</feature>
<dbReference type="AlphaFoldDB" id="A0AAD3XG07"/>
<feature type="region of interest" description="Disordered" evidence="1">
    <location>
        <begin position="26"/>
        <end position="61"/>
    </location>
</feature>
<proteinExistence type="predicted"/>
<organism evidence="2 3">
    <name type="scientific">Nepenthes gracilis</name>
    <name type="common">Slender pitcher plant</name>
    <dbReference type="NCBI Taxonomy" id="150966"/>
    <lineage>
        <taxon>Eukaryota</taxon>
        <taxon>Viridiplantae</taxon>
        <taxon>Streptophyta</taxon>
        <taxon>Embryophyta</taxon>
        <taxon>Tracheophyta</taxon>
        <taxon>Spermatophyta</taxon>
        <taxon>Magnoliopsida</taxon>
        <taxon>eudicotyledons</taxon>
        <taxon>Gunneridae</taxon>
        <taxon>Pentapetalae</taxon>
        <taxon>Caryophyllales</taxon>
        <taxon>Nepenthaceae</taxon>
        <taxon>Nepenthes</taxon>
    </lineage>
</organism>
<accession>A0AAD3XG07</accession>
<sequence length="128" mass="14112">MAFPKDPTPPPPPVIGKIGPYTVFLTPPSTPSPKPANPIPETPKKAVFQPPLPPVQPPPAQFIKPAEDRLEFLRNAVAKFQKAHSSLDHYVANWLGLNHSKYQWALDDYYESKGVEKGDSKTKEVSSA</sequence>
<comment type="caution">
    <text evidence="2">The sequence shown here is derived from an EMBL/GenBank/DDBJ whole genome shotgun (WGS) entry which is preliminary data.</text>
</comment>
<feature type="compositionally biased region" description="Pro residues" evidence="1">
    <location>
        <begin position="50"/>
        <end position="60"/>
    </location>
</feature>
<dbReference type="EMBL" id="BSYO01000004">
    <property type="protein sequence ID" value="GMH03162.1"/>
    <property type="molecule type" value="Genomic_DNA"/>
</dbReference>
<evidence type="ECO:0008006" key="4">
    <source>
        <dbReference type="Google" id="ProtNLM"/>
    </source>
</evidence>
<gene>
    <name evidence="2" type="ORF">Nepgr_005001</name>
</gene>